<dbReference type="Pfam" id="PF00356">
    <property type="entry name" value="LacI"/>
    <property type="match status" value="1"/>
</dbReference>
<dbReference type="EMBL" id="NNRK01000025">
    <property type="protein sequence ID" value="OYR15366.1"/>
    <property type="molecule type" value="Genomic_DNA"/>
</dbReference>
<keyword evidence="3" id="KW-0804">Transcription</keyword>
<evidence type="ECO:0000259" key="5">
    <source>
        <dbReference type="PROSITE" id="PS50932"/>
    </source>
</evidence>
<dbReference type="InterPro" id="IPR046335">
    <property type="entry name" value="LacI/GalR-like_sensor"/>
</dbReference>
<reference evidence="6 7" key="1">
    <citation type="submission" date="2017-07" db="EMBL/GenBank/DDBJ databases">
        <title>Phylogenetic study on the rhizospheric bacterium Ochrobactrum sp. A44.</title>
        <authorList>
            <person name="Krzyzanowska D.M."/>
            <person name="Ossowicki A."/>
            <person name="Rajewska M."/>
            <person name="Maciag T."/>
            <person name="Kaczynski Z."/>
            <person name="Czerwicka M."/>
            <person name="Jafra S."/>
        </authorList>
    </citation>
    <scope>NUCLEOTIDE SEQUENCE [LARGE SCALE GENOMIC DNA]</scope>
    <source>
        <strain evidence="6 7">PR17</strain>
    </source>
</reference>
<dbReference type="GO" id="GO:0003700">
    <property type="term" value="F:DNA-binding transcription factor activity"/>
    <property type="evidence" value="ECO:0007669"/>
    <property type="project" value="TreeGrafter"/>
</dbReference>
<dbReference type="InterPro" id="IPR010982">
    <property type="entry name" value="Lambda_DNA-bd_dom_sf"/>
</dbReference>
<keyword evidence="2" id="KW-0238">DNA-binding</keyword>
<dbReference type="Gene3D" id="3.40.50.2300">
    <property type="match status" value="2"/>
</dbReference>
<keyword evidence="1" id="KW-0805">Transcription regulation</keyword>
<gene>
    <name evidence="6" type="primary">gntR</name>
    <name evidence="6" type="ORF">CEV32_4638</name>
</gene>
<dbReference type="PROSITE" id="PS00356">
    <property type="entry name" value="HTH_LACI_1"/>
    <property type="match status" value="1"/>
</dbReference>
<evidence type="ECO:0000256" key="3">
    <source>
        <dbReference type="ARBA" id="ARBA00023163"/>
    </source>
</evidence>
<dbReference type="Pfam" id="PF13377">
    <property type="entry name" value="Peripla_BP_3"/>
    <property type="match status" value="1"/>
</dbReference>
<comment type="caution">
    <text evidence="6">The sequence shown here is derived from an EMBL/GenBank/DDBJ whole genome shotgun (WGS) entry which is preliminary data.</text>
</comment>
<feature type="region of interest" description="Disordered" evidence="4">
    <location>
        <begin position="1"/>
        <end position="25"/>
    </location>
</feature>
<feature type="domain" description="HTH lacI-type" evidence="5">
    <location>
        <begin position="25"/>
        <end position="79"/>
    </location>
</feature>
<dbReference type="PANTHER" id="PTHR30146">
    <property type="entry name" value="LACI-RELATED TRANSCRIPTIONAL REPRESSOR"/>
    <property type="match status" value="1"/>
</dbReference>
<dbReference type="Gene3D" id="1.10.260.40">
    <property type="entry name" value="lambda repressor-like DNA-binding domains"/>
    <property type="match status" value="1"/>
</dbReference>
<dbReference type="Proteomes" id="UP000216345">
    <property type="component" value="Unassembled WGS sequence"/>
</dbReference>
<dbReference type="OrthoDB" id="7170131at2"/>
<dbReference type="CDD" id="cd01392">
    <property type="entry name" value="HTH_LacI"/>
    <property type="match status" value="1"/>
</dbReference>
<name>A0A256FKY4_9HYPH</name>
<organism evidence="6 7">
    <name type="scientific">Brucella rhizosphaerae</name>
    <dbReference type="NCBI Taxonomy" id="571254"/>
    <lineage>
        <taxon>Bacteria</taxon>
        <taxon>Pseudomonadati</taxon>
        <taxon>Pseudomonadota</taxon>
        <taxon>Alphaproteobacteria</taxon>
        <taxon>Hyphomicrobiales</taxon>
        <taxon>Brucellaceae</taxon>
        <taxon>Brucella/Ochrobactrum group</taxon>
        <taxon>Brucella</taxon>
    </lineage>
</organism>
<dbReference type="GO" id="GO:0000976">
    <property type="term" value="F:transcription cis-regulatory region binding"/>
    <property type="evidence" value="ECO:0007669"/>
    <property type="project" value="TreeGrafter"/>
</dbReference>
<dbReference type="eggNOG" id="COG1609">
    <property type="taxonomic scope" value="Bacteria"/>
</dbReference>
<dbReference type="SUPFAM" id="SSF53822">
    <property type="entry name" value="Periplasmic binding protein-like I"/>
    <property type="match status" value="1"/>
</dbReference>
<dbReference type="PANTHER" id="PTHR30146:SF33">
    <property type="entry name" value="TRANSCRIPTIONAL REGULATOR"/>
    <property type="match status" value="1"/>
</dbReference>
<dbReference type="InterPro" id="IPR028082">
    <property type="entry name" value="Peripla_BP_I"/>
</dbReference>
<dbReference type="InterPro" id="IPR000843">
    <property type="entry name" value="HTH_LacI"/>
</dbReference>
<evidence type="ECO:0000256" key="1">
    <source>
        <dbReference type="ARBA" id="ARBA00023015"/>
    </source>
</evidence>
<keyword evidence="7" id="KW-1185">Reference proteome</keyword>
<sequence length="355" mass="38578">MCEALPSVSSETGLPRKQRRKGSGVTMADVAAAAGVSMQTVSRALRFPDSVTPEKRKAIQDAVEKTHYVHNLAASHLASHKSNTVAAIIPTLSASVFAETIQHFSDVLHHAGYQIFLGNTDYRPEREEEIIRSLLGRRPDGIFLIGTHHSKRSVALLKRAAIPVVEGWDFTENPIDRLVGFSNTAAITEMVDHLISAGRRYIVFVGVVRKGDSRAAERRAGFKAAMERLFPDEKPRITVATEMPIAMASGVDLLRRALAQFPEADAVMFSSDILASGALLEAQRIGIKVPQRLAITGFGDFELSRHLLPPLTTVAVPSAQIGRKAGELLLEAMRGETSENNIVDVGFELKVRASG</sequence>
<evidence type="ECO:0000313" key="6">
    <source>
        <dbReference type="EMBL" id="OYR15366.1"/>
    </source>
</evidence>
<protein>
    <submittedName>
        <fullName evidence="6">Transcriptional regulator GntR</fullName>
    </submittedName>
</protein>
<dbReference type="AlphaFoldDB" id="A0A256FKY4"/>
<evidence type="ECO:0000256" key="4">
    <source>
        <dbReference type="SAM" id="MobiDB-lite"/>
    </source>
</evidence>
<accession>A0A256FKY4</accession>
<proteinExistence type="predicted"/>
<evidence type="ECO:0000256" key="2">
    <source>
        <dbReference type="ARBA" id="ARBA00023125"/>
    </source>
</evidence>
<dbReference type="PROSITE" id="PS50932">
    <property type="entry name" value="HTH_LACI_2"/>
    <property type="match status" value="1"/>
</dbReference>
<dbReference type="CDD" id="cd01575">
    <property type="entry name" value="PBP1_GntR"/>
    <property type="match status" value="1"/>
</dbReference>
<dbReference type="SUPFAM" id="SSF47413">
    <property type="entry name" value="lambda repressor-like DNA-binding domains"/>
    <property type="match status" value="1"/>
</dbReference>
<dbReference type="SMART" id="SM00354">
    <property type="entry name" value="HTH_LACI"/>
    <property type="match status" value="1"/>
</dbReference>
<evidence type="ECO:0000313" key="7">
    <source>
        <dbReference type="Proteomes" id="UP000216345"/>
    </source>
</evidence>